<keyword evidence="11 12" id="KW-0472">Membrane</keyword>
<evidence type="ECO:0000256" key="4">
    <source>
        <dbReference type="ARBA" id="ARBA00022670"/>
    </source>
</evidence>
<organism evidence="14 15">
    <name type="scientific">Variovorax ginsengisoli</name>
    <dbReference type="NCBI Taxonomy" id="363844"/>
    <lineage>
        <taxon>Bacteria</taxon>
        <taxon>Pseudomonadati</taxon>
        <taxon>Pseudomonadota</taxon>
        <taxon>Betaproteobacteria</taxon>
        <taxon>Burkholderiales</taxon>
        <taxon>Comamonadaceae</taxon>
        <taxon>Variovorax</taxon>
    </lineage>
</organism>
<evidence type="ECO:0000256" key="10">
    <source>
        <dbReference type="ARBA" id="ARBA00023049"/>
    </source>
</evidence>
<dbReference type="RefSeq" id="WP_301813859.1">
    <property type="nucleotide sequence ID" value="NZ_JAUJZH010000024.1"/>
</dbReference>
<comment type="subcellular location">
    <subcellularLocation>
        <location evidence="2">Cell membrane</location>
        <topology evidence="2">Multi-pass membrane protein</topology>
    </subcellularLocation>
</comment>
<keyword evidence="10 14" id="KW-0482">Metalloprotease</keyword>
<gene>
    <name evidence="14" type="ORF">Q2T77_27225</name>
</gene>
<evidence type="ECO:0000256" key="12">
    <source>
        <dbReference type="SAM" id="Phobius"/>
    </source>
</evidence>
<evidence type="ECO:0000313" key="14">
    <source>
        <dbReference type="EMBL" id="MDO1535983.1"/>
    </source>
</evidence>
<evidence type="ECO:0000259" key="13">
    <source>
        <dbReference type="Pfam" id="PF01435"/>
    </source>
</evidence>
<proteinExistence type="predicted"/>
<keyword evidence="6" id="KW-0479">Metal-binding</keyword>
<reference evidence="14" key="1">
    <citation type="submission" date="2023-06" db="EMBL/GenBank/DDBJ databases">
        <authorList>
            <person name="Jiang Y."/>
            <person name="Liu Q."/>
        </authorList>
    </citation>
    <scope>NUCLEOTIDE SEQUENCE</scope>
    <source>
        <strain evidence="14">CGMCC 1.12090</strain>
    </source>
</reference>
<dbReference type="Gene3D" id="3.30.2010.10">
    <property type="entry name" value="Metalloproteases ('zincins'), catalytic domain"/>
    <property type="match status" value="1"/>
</dbReference>
<evidence type="ECO:0000256" key="3">
    <source>
        <dbReference type="ARBA" id="ARBA00022475"/>
    </source>
</evidence>
<evidence type="ECO:0000256" key="9">
    <source>
        <dbReference type="ARBA" id="ARBA00022989"/>
    </source>
</evidence>
<evidence type="ECO:0000256" key="5">
    <source>
        <dbReference type="ARBA" id="ARBA00022692"/>
    </source>
</evidence>
<keyword evidence="9 12" id="KW-1133">Transmembrane helix</keyword>
<dbReference type="EMBL" id="JAUKVY010000024">
    <property type="protein sequence ID" value="MDO1535983.1"/>
    <property type="molecule type" value="Genomic_DNA"/>
</dbReference>
<dbReference type="Pfam" id="PF01435">
    <property type="entry name" value="Peptidase_M48"/>
    <property type="match status" value="1"/>
</dbReference>
<dbReference type="InterPro" id="IPR001915">
    <property type="entry name" value="Peptidase_M48"/>
</dbReference>
<protein>
    <submittedName>
        <fullName evidence="14">M48 family metalloprotease</fullName>
        <ecNumber evidence="14">3.4.24.-</ecNumber>
    </submittedName>
</protein>
<keyword evidence="7 14" id="KW-0378">Hydrolase</keyword>
<keyword evidence="8" id="KW-0862">Zinc</keyword>
<dbReference type="InterPro" id="IPR050083">
    <property type="entry name" value="HtpX_protease"/>
</dbReference>
<sequence length="619" mass="69624">MDRADFVHLVRLSEHASADDSDGYRRGVAVFAALGYLWVFACLGLAAGIIAWVVGGLGQGVRFSFTRGWLLLFALGLLWATLRALWVRFDEPDGVPLERADAPALFEALDRIRQRIDGPAVHRVYLDSEFNASIRQLPRFGLFGGAVNHLSIGLPLLMALDRRRLLSVLAHEYGHLRGNHGKLSAWIYRTRMSWLKLDASFQRDEGVMAFASQAFFRWYFPRFAAKTFALARQDEYEADRVAARLLGTRVVAGALTEIVVKSAWYAETFWPAHWSRAAGEPIPAGPFSAMASQLRAPMAPDFARAALRAALRSVSDVDDTHPVLRDRLEALDEKPGLPSWSEKSALALLADAPRWTAHFDDEWRRDHATDWKQHHAYLVRVGERVAALAASSGRNNADEMVEWADCARRLDAAADVRGHYERALQLTENHPGALRGLAQLLPAQDRGARLAVLERLHESSVASRWWAARTAVAALEDPDAGGHDERALKLWRERTKAAEEAEQRAWEEITATPCFSQITRHDLSEFELGELKADLGRCMPVSRAWLVRKNLREFPWRRAYVVFLELPQMGDDERWQLCRQLEQTLSLPGAALVLWAGHSPTLEQIERQAFGAIWARTAE</sequence>
<dbReference type="Proteomes" id="UP001169027">
    <property type="component" value="Unassembled WGS sequence"/>
</dbReference>
<feature type="transmembrane region" description="Helical" evidence="12">
    <location>
        <begin position="35"/>
        <end position="57"/>
    </location>
</feature>
<feature type="domain" description="Peptidase M48" evidence="13">
    <location>
        <begin position="156"/>
        <end position="333"/>
    </location>
</feature>
<evidence type="ECO:0000313" key="15">
    <source>
        <dbReference type="Proteomes" id="UP001169027"/>
    </source>
</evidence>
<dbReference type="PANTHER" id="PTHR43221:SF1">
    <property type="entry name" value="PROTEASE HTPX"/>
    <property type="match status" value="1"/>
</dbReference>
<evidence type="ECO:0000256" key="11">
    <source>
        <dbReference type="ARBA" id="ARBA00023136"/>
    </source>
</evidence>
<evidence type="ECO:0000256" key="6">
    <source>
        <dbReference type="ARBA" id="ARBA00022723"/>
    </source>
</evidence>
<dbReference type="PANTHER" id="PTHR43221">
    <property type="entry name" value="PROTEASE HTPX"/>
    <property type="match status" value="1"/>
</dbReference>
<accession>A0ABT8SC16</accession>
<keyword evidence="4" id="KW-0645">Protease</keyword>
<name>A0ABT8SC16_9BURK</name>
<dbReference type="CDD" id="cd07328">
    <property type="entry name" value="M48_Ste24p_like"/>
    <property type="match status" value="1"/>
</dbReference>
<comment type="caution">
    <text evidence="14">The sequence shown here is derived from an EMBL/GenBank/DDBJ whole genome shotgun (WGS) entry which is preliminary data.</text>
</comment>
<keyword evidence="15" id="KW-1185">Reference proteome</keyword>
<dbReference type="GO" id="GO:0008237">
    <property type="term" value="F:metallopeptidase activity"/>
    <property type="evidence" value="ECO:0007669"/>
    <property type="project" value="UniProtKB-KW"/>
</dbReference>
<evidence type="ECO:0000256" key="2">
    <source>
        <dbReference type="ARBA" id="ARBA00004651"/>
    </source>
</evidence>
<feature type="transmembrane region" description="Helical" evidence="12">
    <location>
        <begin position="69"/>
        <end position="89"/>
    </location>
</feature>
<evidence type="ECO:0000256" key="7">
    <source>
        <dbReference type="ARBA" id="ARBA00022801"/>
    </source>
</evidence>
<dbReference type="EC" id="3.4.24.-" evidence="14"/>
<keyword evidence="5 12" id="KW-0812">Transmembrane</keyword>
<evidence type="ECO:0000256" key="8">
    <source>
        <dbReference type="ARBA" id="ARBA00022833"/>
    </source>
</evidence>
<comment type="cofactor">
    <cofactor evidence="1">
        <name>Zn(2+)</name>
        <dbReference type="ChEBI" id="CHEBI:29105"/>
    </cofactor>
</comment>
<evidence type="ECO:0000256" key="1">
    <source>
        <dbReference type="ARBA" id="ARBA00001947"/>
    </source>
</evidence>
<keyword evidence="3" id="KW-1003">Cell membrane</keyword>